<dbReference type="PIRSF" id="PIRSF001021">
    <property type="entry name" value="Alph-amls_thrmst"/>
    <property type="match status" value="1"/>
</dbReference>
<dbReference type="InterPro" id="IPR013780">
    <property type="entry name" value="Glyco_hydro_b"/>
</dbReference>
<dbReference type="PROSITE" id="PS51257">
    <property type="entry name" value="PROKAR_LIPOPROTEIN"/>
    <property type="match status" value="1"/>
</dbReference>
<feature type="domain" description="Glycosyl hydrolase family 13 catalytic" evidence="8">
    <location>
        <begin position="57"/>
        <end position="390"/>
    </location>
</feature>
<evidence type="ECO:0000313" key="10">
    <source>
        <dbReference type="Proteomes" id="UP001597131"/>
    </source>
</evidence>
<dbReference type="SUPFAM" id="SSF51445">
    <property type="entry name" value="(Trans)glycosidases"/>
    <property type="match status" value="1"/>
</dbReference>
<evidence type="ECO:0000256" key="1">
    <source>
        <dbReference type="ARBA" id="ARBA00001913"/>
    </source>
</evidence>
<name>A0ABW3NVA9_9FLAO</name>
<keyword evidence="5" id="KW-0119">Carbohydrate metabolism</keyword>
<dbReference type="InterPro" id="IPR017853">
    <property type="entry name" value="GH"/>
</dbReference>
<dbReference type="CDD" id="cd11314">
    <property type="entry name" value="AmyAc_arch_bac_plant_AmyA"/>
    <property type="match status" value="1"/>
</dbReference>
<evidence type="ECO:0000256" key="5">
    <source>
        <dbReference type="ARBA" id="ARBA00023277"/>
    </source>
</evidence>
<evidence type="ECO:0000256" key="4">
    <source>
        <dbReference type="ARBA" id="ARBA00022801"/>
    </source>
</evidence>
<dbReference type="PANTHER" id="PTHR43447">
    <property type="entry name" value="ALPHA-AMYLASE"/>
    <property type="match status" value="1"/>
</dbReference>
<dbReference type="Proteomes" id="UP001597131">
    <property type="component" value="Unassembled WGS sequence"/>
</dbReference>
<accession>A0ABW3NVA9</accession>
<dbReference type="EC" id="3.2.1.1" evidence="9"/>
<dbReference type="RefSeq" id="WP_380746109.1">
    <property type="nucleotide sequence ID" value="NZ_JBHTLI010000002.1"/>
</dbReference>
<dbReference type="Gene3D" id="2.60.40.1180">
    <property type="entry name" value="Golgi alpha-mannosidase II"/>
    <property type="match status" value="1"/>
</dbReference>
<evidence type="ECO:0000256" key="2">
    <source>
        <dbReference type="ARBA" id="ARBA00008061"/>
    </source>
</evidence>
<dbReference type="Pfam" id="PF00128">
    <property type="entry name" value="Alpha-amylase"/>
    <property type="match status" value="1"/>
</dbReference>
<dbReference type="InterPro" id="IPR015237">
    <property type="entry name" value="Alpha-amylase_C_pro"/>
</dbReference>
<dbReference type="EMBL" id="JBHTLI010000002">
    <property type="protein sequence ID" value="MFD1096452.1"/>
    <property type="molecule type" value="Genomic_DNA"/>
</dbReference>
<comment type="cofactor">
    <cofactor evidence="1">
        <name>Ca(2+)</name>
        <dbReference type="ChEBI" id="CHEBI:29108"/>
    </cofactor>
</comment>
<keyword evidence="4 9" id="KW-0378">Hydrolase</keyword>
<dbReference type="InterPro" id="IPR013776">
    <property type="entry name" value="A-amylase_thermo"/>
</dbReference>
<evidence type="ECO:0000256" key="6">
    <source>
        <dbReference type="ARBA" id="ARBA00023295"/>
    </source>
</evidence>
<organism evidence="9 10">
    <name type="scientific">Salegentibacter chungangensis</name>
    <dbReference type="NCBI Taxonomy" id="1335724"/>
    <lineage>
        <taxon>Bacteria</taxon>
        <taxon>Pseudomonadati</taxon>
        <taxon>Bacteroidota</taxon>
        <taxon>Flavobacteriia</taxon>
        <taxon>Flavobacteriales</taxon>
        <taxon>Flavobacteriaceae</taxon>
        <taxon>Salegentibacter</taxon>
    </lineage>
</organism>
<protein>
    <submittedName>
        <fullName evidence="9">Alpha-amylase</fullName>
        <ecNumber evidence="9">3.2.1.1</ecNumber>
    </submittedName>
</protein>
<dbReference type="Pfam" id="PF09154">
    <property type="entry name" value="Alpha-amy_C_pro"/>
    <property type="match status" value="1"/>
</dbReference>
<sequence length="480" mass="55389">MKTNKFYLLFLLGLALSFGSCSKEDDPQTEPKEEGSVEPPVEEPVAINLDNYNSGQKVMMQAFYWDVEPRFEWWNNLTEKVGGWADAGINRIWLPVATKGQSGGYSMGYDVSDYFDFGEYEQHGTVKTRFGSREELETLISTAHENEVEVIADIVINHNSGGGEEYNPYREEMTYTLFDEEHGNASGMFNRNYEYFYPNSESNYYDNSLFYPETNLDHHRAYVQDWLWKKDNSVAKYYKNVMGFDGWRFDYVKGFEPWVVKEWLNEVGGFAVAELWEGNATVLEDYVEKTGSGAFDFATFYKLDEAFDRHNDLTYLQKDMLWKTYPEKAVTFTANHDTEKDDNDENNISGGNKMKAYAFILTHPGYPTIFYSDYEHPAFQEEIKQLIKIHNSLATGDTEVLYVDEDEYIMKRTGNSENPGLILYISTAKNTKRRTLSSDWKNVTLYDYSDNSTYSPTSDENGTVTLEAPANGYSIWSITK</sequence>
<dbReference type="SMART" id="SM00642">
    <property type="entry name" value="Aamy"/>
    <property type="match status" value="1"/>
</dbReference>
<evidence type="ECO:0000259" key="8">
    <source>
        <dbReference type="SMART" id="SM00642"/>
    </source>
</evidence>
<evidence type="ECO:0000256" key="3">
    <source>
        <dbReference type="ARBA" id="ARBA00022723"/>
    </source>
</evidence>
<gene>
    <name evidence="9" type="ORF">ACFQ3Q_11870</name>
</gene>
<dbReference type="GO" id="GO:0004556">
    <property type="term" value="F:alpha-amylase activity"/>
    <property type="evidence" value="ECO:0007669"/>
    <property type="project" value="UniProtKB-EC"/>
</dbReference>
<dbReference type="NCBIfam" id="NF006970">
    <property type="entry name" value="PRK09441.1-3"/>
    <property type="match status" value="1"/>
</dbReference>
<dbReference type="Gene3D" id="3.20.20.80">
    <property type="entry name" value="Glycosidases"/>
    <property type="match status" value="1"/>
</dbReference>
<keyword evidence="10" id="KW-1185">Reference proteome</keyword>
<evidence type="ECO:0000313" key="9">
    <source>
        <dbReference type="EMBL" id="MFD1096452.1"/>
    </source>
</evidence>
<proteinExistence type="inferred from homology"/>
<feature type="chain" id="PRO_5047383457" evidence="7">
    <location>
        <begin position="24"/>
        <end position="480"/>
    </location>
</feature>
<reference evidence="10" key="1">
    <citation type="journal article" date="2019" name="Int. J. Syst. Evol. Microbiol.">
        <title>The Global Catalogue of Microorganisms (GCM) 10K type strain sequencing project: providing services to taxonomists for standard genome sequencing and annotation.</title>
        <authorList>
            <consortium name="The Broad Institute Genomics Platform"/>
            <consortium name="The Broad Institute Genome Sequencing Center for Infectious Disease"/>
            <person name="Wu L."/>
            <person name="Ma J."/>
        </authorList>
    </citation>
    <scope>NUCLEOTIDE SEQUENCE [LARGE SCALE GENOMIC DNA]</scope>
    <source>
        <strain evidence="10">CCUG 64793</strain>
    </source>
</reference>
<evidence type="ECO:0000256" key="7">
    <source>
        <dbReference type="SAM" id="SignalP"/>
    </source>
</evidence>
<dbReference type="InterPro" id="IPR006047">
    <property type="entry name" value="GH13_cat_dom"/>
</dbReference>
<comment type="caution">
    <text evidence="9">The sequence shown here is derived from an EMBL/GenBank/DDBJ whole genome shotgun (WGS) entry which is preliminary data.</text>
</comment>
<keyword evidence="7" id="KW-0732">Signal</keyword>
<comment type="similarity">
    <text evidence="2">Belongs to the glycosyl hydrolase 13 family.</text>
</comment>
<feature type="signal peptide" evidence="7">
    <location>
        <begin position="1"/>
        <end position="23"/>
    </location>
</feature>
<keyword evidence="6 9" id="KW-0326">Glycosidase</keyword>
<keyword evidence="3" id="KW-0479">Metal-binding</keyword>